<comment type="caution">
    <text evidence="14">The sequence shown here is derived from an EMBL/GenBank/DDBJ whole genome shotgun (WGS) entry which is preliminary data.</text>
</comment>
<evidence type="ECO:0000256" key="12">
    <source>
        <dbReference type="SAM" id="MobiDB-lite"/>
    </source>
</evidence>
<keyword evidence="4 10" id="KW-0547">Nucleotide-binding</keyword>
<dbReference type="GO" id="GO:1902975">
    <property type="term" value="P:mitotic DNA replication initiation"/>
    <property type="evidence" value="ECO:0007669"/>
    <property type="project" value="TreeGrafter"/>
</dbReference>
<dbReference type="Proteomes" id="UP000324585">
    <property type="component" value="Unassembled WGS sequence"/>
</dbReference>
<dbReference type="SMART" id="SM00382">
    <property type="entry name" value="AAA"/>
    <property type="match status" value="1"/>
</dbReference>
<keyword evidence="9 11" id="KW-0539">Nucleus</keyword>
<dbReference type="InterPro" id="IPR041562">
    <property type="entry name" value="MCM_lid"/>
</dbReference>
<dbReference type="Gene3D" id="2.40.50.140">
    <property type="entry name" value="Nucleic acid-binding proteins"/>
    <property type="match status" value="1"/>
</dbReference>
<comment type="catalytic activity">
    <reaction evidence="11">
        <text>ATP + H2O = ADP + phosphate + H(+)</text>
        <dbReference type="Rhea" id="RHEA:13065"/>
        <dbReference type="ChEBI" id="CHEBI:15377"/>
        <dbReference type="ChEBI" id="CHEBI:15378"/>
        <dbReference type="ChEBI" id="CHEBI:30616"/>
        <dbReference type="ChEBI" id="CHEBI:43474"/>
        <dbReference type="ChEBI" id="CHEBI:456216"/>
        <dbReference type="EC" id="3.6.4.12"/>
    </reaction>
</comment>
<dbReference type="AlphaFoldDB" id="A0A5J4YLZ0"/>
<dbReference type="GO" id="GO:0005634">
    <property type="term" value="C:nucleus"/>
    <property type="evidence" value="ECO:0007669"/>
    <property type="project" value="UniProtKB-SubCell"/>
</dbReference>
<dbReference type="GO" id="GO:0042555">
    <property type="term" value="C:MCM complex"/>
    <property type="evidence" value="ECO:0007669"/>
    <property type="project" value="UniProtKB-UniRule"/>
</dbReference>
<evidence type="ECO:0000256" key="8">
    <source>
        <dbReference type="ARBA" id="ARBA00023125"/>
    </source>
</evidence>
<dbReference type="InterPro" id="IPR008047">
    <property type="entry name" value="MCM_4"/>
</dbReference>
<sequence length="869" mass="96197">MERHDGSRAASPGQTPHTPVAAADTSERRAEGMATAGTDRVAATPVPFTMTTPLDEEYEIERGEGDEAGSETNARAQEHDMEADAQHAPSMDQMIWGTNVDVQQCHAKLGAFLREYTPNTDSGDRDAVGGAQVMPKYRRAILEQIEVQGMVLDVDMKDLYRYDPELYQLLVQYPTEVVALFDVALHEFYVELRMGLDEMSDAELASLDETKMQVRTFGLHSDHIRSMRQLDPANISQMVGIRGMVVRCSQVIPDLFSAVYRCGVCQVTVQVDVNRSRLEEPSRCSTCGEKGNFTLMHNLSQFSDKQVVRLQEAPESVPQGETPATVSLLAYDANVDCSKPGDRVEITGILRAVPIRVNPRMRTVRSIFRMYIDLIHVRNIKDTSFLARAAPTGSDDASAQAAGEQPQSQRVSEPGNGAGGQAPAELLAGDGFVFDEERIAKFQEIAAREDVYEHLTDSLAPSIWGMRDLKKGVLLQLFGGCKKDFSKQGRGVCRADINVLVVGDPGVSKSQILQSVHRLAPRGIYTSGRGSSAVGLTAYVTKDPESRDFVLESGALVLSDGGICCIDEFDKMNDHTRSILHEVMEQQTVSIAKAGIVATLNARTSILAAANPVESKFNRKLSIVDNIQLPPTLLSRFDLIFLMLDEPDPAEDKRLARHIVSLFYRNNAETQRRMLEMERILDSKLLSDYIAYARSAVEPRLSRDAGNLLVQKYVEMRHPVEDQRRGSITATTRQLESLIRLSEARARLRLSNVVSEADVNEAARLMTSAMQQAATDQRTGMIDIDLVMTGRSNAAREQLKQLSDAILEHAQRMLDASGSSDVAVSNVMSEIRTASSIQVSEHDFRDALFTLRDQDRLIFTHQGSRFRIS</sequence>
<dbReference type="FunFam" id="3.40.50.300:FF:000217">
    <property type="entry name" value="DNA helicase"/>
    <property type="match status" value="1"/>
</dbReference>
<dbReference type="InterPro" id="IPR033762">
    <property type="entry name" value="MCM_OB"/>
</dbReference>
<evidence type="ECO:0000256" key="6">
    <source>
        <dbReference type="ARBA" id="ARBA00022806"/>
    </source>
</evidence>
<dbReference type="InterPro" id="IPR001208">
    <property type="entry name" value="MCM_dom"/>
</dbReference>
<dbReference type="EMBL" id="VRMN01000009">
    <property type="protein sequence ID" value="KAA8492449.1"/>
    <property type="molecule type" value="Genomic_DNA"/>
</dbReference>
<reference evidence="15" key="1">
    <citation type="journal article" date="2019" name="Nat. Commun.">
        <title>Expansion of phycobilisome linker gene families in mesophilic red algae.</title>
        <authorList>
            <person name="Lee J."/>
            <person name="Kim D."/>
            <person name="Bhattacharya D."/>
            <person name="Yoon H.S."/>
        </authorList>
    </citation>
    <scope>NUCLEOTIDE SEQUENCE [LARGE SCALE GENOMIC DNA]</scope>
    <source>
        <strain evidence="15">CCMP 1328</strain>
    </source>
</reference>
<name>A0A5J4YLZ0_PORPP</name>
<dbReference type="GO" id="GO:0003697">
    <property type="term" value="F:single-stranded DNA binding"/>
    <property type="evidence" value="ECO:0007669"/>
    <property type="project" value="TreeGrafter"/>
</dbReference>
<feature type="domain" description="MCM C-terminal AAA(+) ATPase" evidence="13">
    <location>
        <begin position="451"/>
        <end position="659"/>
    </location>
</feature>
<dbReference type="SUPFAM" id="SSF52540">
    <property type="entry name" value="P-loop containing nucleoside triphosphate hydrolases"/>
    <property type="match status" value="1"/>
</dbReference>
<dbReference type="Pfam" id="PF17207">
    <property type="entry name" value="MCM_OB"/>
    <property type="match status" value="1"/>
</dbReference>
<dbReference type="GO" id="GO:0005524">
    <property type="term" value="F:ATP binding"/>
    <property type="evidence" value="ECO:0007669"/>
    <property type="project" value="UniProtKB-UniRule"/>
</dbReference>
<dbReference type="InterPro" id="IPR027925">
    <property type="entry name" value="MCM_N"/>
</dbReference>
<evidence type="ECO:0000256" key="3">
    <source>
        <dbReference type="ARBA" id="ARBA00022705"/>
    </source>
</evidence>
<dbReference type="Gene3D" id="3.40.50.300">
    <property type="entry name" value="P-loop containing nucleotide triphosphate hydrolases"/>
    <property type="match status" value="1"/>
</dbReference>
<protein>
    <recommendedName>
        <fullName evidence="11">DNA replication licensing factor MCM4</fullName>
        <ecNumber evidence="11">3.6.4.12</ecNumber>
    </recommendedName>
</protein>
<keyword evidence="15" id="KW-1185">Reference proteome</keyword>
<dbReference type="InterPro" id="IPR036388">
    <property type="entry name" value="WH-like_DNA-bd_sf"/>
</dbReference>
<evidence type="ECO:0000256" key="11">
    <source>
        <dbReference type="RuleBase" id="RU368062"/>
    </source>
</evidence>
<dbReference type="Gene3D" id="2.20.28.10">
    <property type="match status" value="1"/>
</dbReference>
<accession>A0A5J4YLZ0</accession>
<keyword evidence="3 11" id="KW-0235">DNA replication</keyword>
<feature type="region of interest" description="Disordered" evidence="12">
    <location>
        <begin position="1"/>
        <end position="58"/>
    </location>
</feature>
<keyword evidence="6 11" id="KW-0347">Helicase</keyword>
<evidence type="ECO:0000256" key="5">
    <source>
        <dbReference type="ARBA" id="ARBA00022801"/>
    </source>
</evidence>
<dbReference type="EC" id="3.6.4.12" evidence="11"/>
<keyword evidence="7 10" id="KW-0067">ATP-binding</keyword>
<evidence type="ECO:0000259" key="13">
    <source>
        <dbReference type="PROSITE" id="PS50051"/>
    </source>
</evidence>
<dbReference type="PROSITE" id="PS50051">
    <property type="entry name" value="MCM_2"/>
    <property type="match status" value="1"/>
</dbReference>
<dbReference type="GO" id="GO:0000727">
    <property type="term" value="P:double-strand break repair via break-induced replication"/>
    <property type="evidence" value="ECO:0007669"/>
    <property type="project" value="TreeGrafter"/>
</dbReference>
<dbReference type="Pfam" id="PF14551">
    <property type="entry name" value="MCM_N"/>
    <property type="match status" value="1"/>
</dbReference>
<dbReference type="PRINTS" id="PR01657">
    <property type="entry name" value="MCMFAMILY"/>
</dbReference>
<dbReference type="OMA" id="AFFKCNV"/>
<dbReference type="GO" id="GO:0016887">
    <property type="term" value="F:ATP hydrolysis activity"/>
    <property type="evidence" value="ECO:0007669"/>
    <property type="project" value="RHEA"/>
</dbReference>
<keyword evidence="5 11" id="KW-0378">Hydrolase</keyword>
<evidence type="ECO:0000313" key="15">
    <source>
        <dbReference type="Proteomes" id="UP000324585"/>
    </source>
</evidence>
<comment type="subcellular location">
    <subcellularLocation>
        <location evidence="1">Nucleus</location>
    </subcellularLocation>
</comment>
<dbReference type="PANTHER" id="PTHR11630:SF66">
    <property type="entry name" value="DNA REPLICATION LICENSING FACTOR MCM4"/>
    <property type="match status" value="1"/>
</dbReference>
<feature type="region of interest" description="Disordered" evidence="12">
    <location>
        <begin position="391"/>
        <end position="420"/>
    </location>
</feature>
<dbReference type="InterPro" id="IPR003593">
    <property type="entry name" value="AAA+_ATPase"/>
</dbReference>
<evidence type="ECO:0000256" key="4">
    <source>
        <dbReference type="ARBA" id="ARBA00022741"/>
    </source>
</evidence>
<evidence type="ECO:0000313" key="14">
    <source>
        <dbReference type="EMBL" id="KAA8492449.1"/>
    </source>
</evidence>
<evidence type="ECO:0000256" key="1">
    <source>
        <dbReference type="ARBA" id="ARBA00004123"/>
    </source>
</evidence>
<dbReference type="Pfam" id="PF17855">
    <property type="entry name" value="MCM_lid"/>
    <property type="match status" value="1"/>
</dbReference>
<dbReference type="InterPro" id="IPR027417">
    <property type="entry name" value="P-loop_NTPase"/>
</dbReference>
<dbReference type="PANTHER" id="PTHR11630">
    <property type="entry name" value="DNA REPLICATION LICENSING FACTOR MCM FAMILY MEMBER"/>
    <property type="match status" value="1"/>
</dbReference>
<dbReference type="SMART" id="SM00350">
    <property type="entry name" value="MCM"/>
    <property type="match status" value="1"/>
</dbReference>
<dbReference type="InterPro" id="IPR031327">
    <property type="entry name" value="MCM"/>
</dbReference>
<comment type="function">
    <text evidence="11">Acts as component of the MCM2-7 complex (MCM complex) which is the replicative helicase essential for 'once per cell cycle' DNA replication initiation and elongation in eukaryotic cells. The active ATPase sites in the MCM2-7 ring are formed through the interaction surfaces of two neighboring subunits such that a critical structure of a conserved arginine finger motif is provided in trans relative to the ATP-binding site of the Walker A box of the adjacent subunit. The six ATPase active sites, however, are likely to contribute differentially to the complex helicase activity.</text>
</comment>
<keyword evidence="8 10" id="KW-0238">DNA-binding</keyword>
<dbReference type="GO" id="GO:0017116">
    <property type="term" value="F:single-stranded DNA helicase activity"/>
    <property type="evidence" value="ECO:0007669"/>
    <property type="project" value="TreeGrafter"/>
</dbReference>
<organism evidence="14 15">
    <name type="scientific">Porphyridium purpureum</name>
    <name type="common">Red alga</name>
    <name type="synonym">Porphyridium cruentum</name>
    <dbReference type="NCBI Taxonomy" id="35688"/>
    <lineage>
        <taxon>Eukaryota</taxon>
        <taxon>Rhodophyta</taxon>
        <taxon>Bangiophyceae</taxon>
        <taxon>Porphyridiales</taxon>
        <taxon>Porphyridiaceae</taxon>
        <taxon>Porphyridium</taxon>
    </lineage>
</organism>
<dbReference type="InterPro" id="IPR018525">
    <property type="entry name" value="MCM_CS"/>
</dbReference>
<evidence type="ECO:0000256" key="10">
    <source>
        <dbReference type="RuleBase" id="RU004070"/>
    </source>
</evidence>
<dbReference type="Pfam" id="PF00493">
    <property type="entry name" value="MCM"/>
    <property type="match status" value="1"/>
</dbReference>
<dbReference type="FunFam" id="2.20.28.10:FF:000003">
    <property type="entry name" value="DNA helicase"/>
    <property type="match status" value="1"/>
</dbReference>
<dbReference type="PROSITE" id="PS00847">
    <property type="entry name" value="MCM_1"/>
    <property type="match status" value="1"/>
</dbReference>
<comment type="subunit">
    <text evidence="11">Component of the MCM2-7 complex.</text>
</comment>
<dbReference type="PRINTS" id="PR01660">
    <property type="entry name" value="MCMPROTEIN4"/>
</dbReference>
<evidence type="ECO:0000256" key="9">
    <source>
        <dbReference type="ARBA" id="ARBA00023242"/>
    </source>
</evidence>
<dbReference type="SUPFAM" id="SSF50249">
    <property type="entry name" value="Nucleic acid-binding proteins"/>
    <property type="match status" value="1"/>
</dbReference>
<evidence type="ECO:0000256" key="2">
    <source>
        <dbReference type="ARBA" id="ARBA00008010"/>
    </source>
</evidence>
<evidence type="ECO:0000256" key="7">
    <source>
        <dbReference type="ARBA" id="ARBA00022840"/>
    </source>
</evidence>
<comment type="similarity">
    <text evidence="2 10">Belongs to the MCM family.</text>
</comment>
<dbReference type="InterPro" id="IPR012340">
    <property type="entry name" value="NA-bd_OB-fold"/>
</dbReference>
<proteinExistence type="inferred from homology"/>
<gene>
    <name evidence="14" type="ORF">FVE85_7956</name>
</gene>
<dbReference type="Gene3D" id="3.30.1640.10">
    <property type="entry name" value="mini-chromosome maintenance (MCM) complex, chain A, domain 1"/>
    <property type="match status" value="1"/>
</dbReference>
<dbReference type="OrthoDB" id="10251574at2759"/>
<dbReference type="GO" id="GO:0006271">
    <property type="term" value="P:DNA strand elongation involved in DNA replication"/>
    <property type="evidence" value="ECO:0007669"/>
    <property type="project" value="TreeGrafter"/>
</dbReference>
<dbReference type="Gene3D" id="1.10.10.10">
    <property type="entry name" value="Winged helix-like DNA-binding domain superfamily/Winged helix DNA-binding domain"/>
    <property type="match status" value="1"/>
</dbReference>